<dbReference type="Proteomes" id="UP000640786">
    <property type="component" value="Unassembled WGS sequence"/>
</dbReference>
<dbReference type="Pfam" id="PF05163">
    <property type="entry name" value="DinB"/>
    <property type="match status" value="1"/>
</dbReference>
<dbReference type="RefSeq" id="WP_151109532.1">
    <property type="nucleotide sequence ID" value="NZ_JACSQO010000002.1"/>
</dbReference>
<evidence type="ECO:0000256" key="1">
    <source>
        <dbReference type="ARBA" id="ARBA00008635"/>
    </source>
</evidence>
<comment type="similarity">
    <text evidence="1">Belongs to the DinB family.</text>
</comment>
<organism evidence="3 4">
    <name type="scientific">Psychrobacillus faecigallinarum</name>
    <dbReference type="NCBI Taxonomy" id="2762235"/>
    <lineage>
        <taxon>Bacteria</taxon>
        <taxon>Bacillati</taxon>
        <taxon>Bacillota</taxon>
        <taxon>Bacilli</taxon>
        <taxon>Bacillales</taxon>
        <taxon>Bacillaceae</taxon>
        <taxon>Psychrobacillus</taxon>
    </lineage>
</organism>
<dbReference type="Gene3D" id="1.20.120.450">
    <property type="entry name" value="dinb family like domain"/>
    <property type="match status" value="1"/>
</dbReference>
<reference evidence="3 4" key="1">
    <citation type="submission" date="2020-08" db="EMBL/GenBank/DDBJ databases">
        <title>A Genomic Blueprint of the Chicken Gut Microbiome.</title>
        <authorList>
            <person name="Gilroy R."/>
            <person name="Ravi A."/>
            <person name="Getino M."/>
            <person name="Pursley I."/>
            <person name="Horton D.L."/>
            <person name="Alikhan N.-F."/>
            <person name="Baker D."/>
            <person name="Gharbi K."/>
            <person name="Hall N."/>
            <person name="Watson M."/>
            <person name="Adriaenssens E.M."/>
            <person name="Foster-Nyarko E."/>
            <person name="Jarju S."/>
            <person name="Secka A."/>
            <person name="Antonio M."/>
            <person name="Oren A."/>
            <person name="Chaudhuri R."/>
            <person name="La Ragione R.M."/>
            <person name="Hildebrand F."/>
            <person name="Pallen M.J."/>
        </authorList>
    </citation>
    <scope>NUCLEOTIDE SEQUENCE [LARGE SCALE GENOMIC DNA]</scope>
    <source>
        <strain evidence="3 4">Sa2BUA9</strain>
    </source>
</reference>
<comment type="caution">
    <text evidence="3">The sequence shown here is derived from an EMBL/GenBank/DDBJ whole genome shotgun (WGS) entry which is preliminary data.</text>
</comment>
<protein>
    <submittedName>
        <fullName evidence="3">DinB family protein</fullName>
    </submittedName>
</protein>
<dbReference type="EMBL" id="JACSQO010000002">
    <property type="protein sequence ID" value="MBD7943947.1"/>
    <property type="molecule type" value="Genomic_DNA"/>
</dbReference>
<gene>
    <name evidence="3" type="ORF">H9650_07420</name>
</gene>
<keyword evidence="4" id="KW-1185">Reference proteome</keyword>
<dbReference type="InterPro" id="IPR007837">
    <property type="entry name" value="DinB"/>
</dbReference>
<evidence type="ECO:0000313" key="3">
    <source>
        <dbReference type="EMBL" id="MBD7943947.1"/>
    </source>
</evidence>
<proteinExistence type="inferred from homology"/>
<dbReference type="InterPro" id="IPR034660">
    <property type="entry name" value="DinB/YfiT-like"/>
</dbReference>
<evidence type="ECO:0000256" key="2">
    <source>
        <dbReference type="ARBA" id="ARBA00022723"/>
    </source>
</evidence>
<dbReference type="SUPFAM" id="SSF109854">
    <property type="entry name" value="DinB/YfiT-like putative metalloenzymes"/>
    <property type="match status" value="1"/>
</dbReference>
<sequence>MYRKVEDFIQEWTMSAEGTANVFKAMTDDKLDQAIVENHNTLGWLAWHLTTAPIFLAKFAKLELPTVGNPKEIPASAKAIVTAYDNMAKSLVNAASSLTDKDLVEGVPAFGTTLERGQILRKIVDHQTHHRGQMTVLLRQAGLEVPGVMGPTKEQQM</sequence>
<name>A0ABR8R8G5_9BACI</name>
<evidence type="ECO:0000313" key="4">
    <source>
        <dbReference type="Proteomes" id="UP000640786"/>
    </source>
</evidence>
<keyword evidence="2" id="KW-0479">Metal-binding</keyword>
<accession>A0ABR8R8G5</accession>